<dbReference type="AlphaFoldDB" id="E3M7H7"/>
<evidence type="ECO:0000256" key="1">
    <source>
        <dbReference type="SAM" id="MobiDB-lite"/>
    </source>
</evidence>
<dbReference type="EMBL" id="DS268427">
    <property type="protein sequence ID" value="EFO93610.1"/>
    <property type="molecule type" value="Genomic_DNA"/>
</dbReference>
<accession>E3M7H7</accession>
<feature type="compositionally biased region" description="Polar residues" evidence="1">
    <location>
        <begin position="129"/>
        <end position="141"/>
    </location>
</feature>
<dbReference type="eggNOG" id="ENOG502TI65">
    <property type="taxonomic scope" value="Eukaryota"/>
</dbReference>
<dbReference type="HOGENOM" id="CLU_987774_0_0_1"/>
<proteinExistence type="predicted"/>
<dbReference type="PANTHER" id="PTHR31430:SF3">
    <property type="entry name" value="KINESIN MOTOR DOMAIN-CONTAINING PROTEIN"/>
    <property type="match status" value="1"/>
</dbReference>
<sequence length="296" mass="33647">MSAPATNQTIQPNSNESVTDIQMLLPKCLGTVGTDAKSVELRVAFDAPTSQTTFQYSLVWEDARHGAEEKYRVSITEANIIERKRMRQRQGRISITKTRDYHFHQTFELILNKEFENIFSEKSQETSCSFSQSLDSTPMKQSSTSGSSASERSRKKTQTSSKRRPLKLESIGSVGEDEKVSVKVVVIEKPGTRGKLKPISHIQTTMSTQLKTVLTNVLREHYEGVPIERMSSYNILFAFRDHKNAQKLRRIRKADVDSLKMNHFPTLYGSVVIVMDLINYVEKGKKIPIKIDLDED</sequence>
<dbReference type="InParanoid" id="E3M7H7"/>
<dbReference type="OrthoDB" id="5845476at2759"/>
<dbReference type="STRING" id="31234.E3M7H7"/>
<name>E3M7H7_CAERE</name>
<dbReference type="PANTHER" id="PTHR31430">
    <property type="entry name" value="PROTEIN CBG22332-RELATED"/>
    <property type="match status" value="1"/>
</dbReference>
<evidence type="ECO:0000313" key="3">
    <source>
        <dbReference type="Proteomes" id="UP000008281"/>
    </source>
</evidence>
<feature type="region of interest" description="Disordered" evidence="1">
    <location>
        <begin position="129"/>
        <end position="170"/>
    </location>
</feature>
<dbReference type="OMA" id="QMLLPKC"/>
<reference evidence="2" key="1">
    <citation type="submission" date="2007-07" db="EMBL/GenBank/DDBJ databases">
        <title>PCAP assembly of the Caenorhabditis remanei genome.</title>
        <authorList>
            <consortium name="The Caenorhabditis remanei Sequencing Consortium"/>
            <person name="Wilson R.K."/>
        </authorList>
    </citation>
    <scope>NUCLEOTIDE SEQUENCE [LARGE SCALE GENOMIC DNA]</scope>
    <source>
        <strain evidence="2">PB4641</strain>
    </source>
</reference>
<organism evidence="3">
    <name type="scientific">Caenorhabditis remanei</name>
    <name type="common">Caenorhabditis vulgaris</name>
    <dbReference type="NCBI Taxonomy" id="31234"/>
    <lineage>
        <taxon>Eukaryota</taxon>
        <taxon>Metazoa</taxon>
        <taxon>Ecdysozoa</taxon>
        <taxon>Nematoda</taxon>
        <taxon>Chromadorea</taxon>
        <taxon>Rhabditida</taxon>
        <taxon>Rhabditina</taxon>
        <taxon>Rhabditomorpha</taxon>
        <taxon>Rhabditoidea</taxon>
        <taxon>Rhabditidae</taxon>
        <taxon>Peloderinae</taxon>
        <taxon>Caenorhabditis</taxon>
    </lineage>
</organism>
<gene>
    <name evidence="2" type="ORF">CRE_12732</name>
</gene>
<feature type="compositionally biased region" description="Basic residues" evidence="1">
    <location>
        <begin position="153"/>
        <end position="165"/>
    </location>
</feature>
<dbReference type="Proteomes" id="UP000008281">
    <property type="component" value="Unassembled WGS sequence"/>
</dbReference>
<protein>
    <submittedName>
        <fullName evidence="2">Uncharacterized protein</fullName>
    </submittedName>
</protein>
<dbReference type="FunCoup" id="E3M7H7">
    <property type="interactions" value="478"/>
</dbReference>
<evidence type="ECO:0000313" key="2">
    <source>
        <dbReference type="EMBL" id="EFO93610.1"/>
    </source>
</evidence>
<keyword evidence="3" id="KW-1185">Reference proteome</keyword>